<feature type="compositionally biased region" description="Polar residues" evidence="8">
    <location>
        <begin position="43"/>
        <end position="58"/>
    </location>
</feature>
<keyword evidence="5" id="KW-0560">Oxidoreductase</keyword>
<dbReference type="PANTHER" id="PTHR22966">
    <property type="entry name" value="2-AMINOETHANETHIOL DIOXYGENASE"/>
    <property type="match status" value="1"/>
</dbReference>
<dbReference type="AlphaFoldDB" id="A0ABD0UC37"/>
<dbReference type="PANTHER" id="PTHR22966:SF29">
    <property type="entry name" value="PLANT CYSTEINE OXIDASE 3"/>
    <property type="match status" value="1"/>
</dbReference>
<comment type="similarity">
    <text evidence="2">Belongs to the cysteine dioxygenase family.</text>
</comment>
<reference evidence="9 10" key="1">
    <citation type="journal article" date="2024" name="Plant Biotechnol. J.">
        <title>Dendrobium thyrsiflorum genome and its molecular insights into genes involved in important horticultural traits.</title>
        <authorList>
            <person name="Chen B."/>
            <person name="Wang J.Y."/>
            <person name="Zheng P.J."/>
            <person name="Li K.L."/>
            <person name="Liang Y.M."/>
            <person name="Chen X.F."/>
            <person name="Zhang C."/>
            <person name="Zhao X."/>
            <person name="He X."/>
            <person name="Zhang G.Q."/>
            <person name="Liu Z.J."/>
            <person name="Xu Q."/>
        </authorList>
    </citation>
    <scope>NUCLEOTIDE SEQUENCE [LARGE SCALE GENOMIC DNA]</scope>
    <source>
        <strain evidence="9">GZMU011</strain>
    </source>
</reference>
<organism evidence="9 10">
    <name type="scientific">Dendrobium thyrsiflorum</name>
    <name type="common">Pinecone-like raceme dendrobium</name>
    <name type="synonym">Orchid</name>
    <dbReference type="NCBI Taxonomy" id="117978"/>
    <lineage>
        <taxon>Eukaryota</taxon>
        <taxon>Viridiplantae</taxon>
        <taxon>Streptophyta</taxon>
        <taxon>Embryophyta</taxon>
        <taxon>Tracheophyta</taxon>
        <taxon>Spermatophyta</taxon>
        <taxon>Magnoliopsida</taxon>
        <taxon>Liliopsida</taxon>
        <taxon>Asparagales</taxon>
        <taxon>Orchidaceae</taxon>
        <taxon>Epidendroideae</taxon>
        <taxon>Malaxideae</taxon>
        <taxon>Dendrobiinae</taxon>
        <taxon>Dendrobium</taxon>
    </lineage>
</organism>
<dbReference type="InterPro" id="IPR014710">
    <property type="entry name" value="RmlC-like_jellyroll"/>
</dbReference>
<gene>
    <name evidence="9" type="ORF">M5K25_021227</name>
</gene>
<evidence type="ECO:0000256" key="5">
    <source>
        <dbReference type="ARBA" id="ARBA00023002"/>
    </source>
</evidence>
<dbReference type="GO" id="GO:0046872">
    <property type="term" value="F:metal ion binding"/>
    <property type="evidence" value="ECO:0007669"/>
    <property type="project" value="UniProtKB-KW"/>
</dbReference>
<dbReference type="InterPro" id="IPR011051">
    <property type="entry name" value="RmlC_Cupin_sf"/>
</dbReference>
<protein>
    <recommendedName>
        <fullName evidence="3">cysteine dioxygenase</fullName>
        <ecNumber evidence="3">1.13.11.20</ecNumber>
    </recommendedName>
</protein>
<proteinExistence type="inferred from homology"/>
<evidence type="ECO:0000256" key="6">
    <source>
        <dbReference type="ARBA" id="ARBA00023004"/>
    </source>
</evidence>
<accession>A0ABD0UC37</accession>
<keyword evidence="4" id="KW-0479">Metal-binding</keyword>
<comment type="cofactor">
    <cofactor evidence="1">
        <name>Fe(2+)</name>
        <dbReference type="ChEBI" id="CHEBI:29033"/>
    </cofactor>
</comment>
<feature type="region of interest" description="Disordered" evidence="8">
    <location>
        <begin position="26"/>
        <end position="58"/>
    </location>
</feature>
<dbReference type="InterPro" id="IPR012864">
    <property type="entry name" value="PCO/ADO"/>
</dbReference>
<evidence type="ECO:0000256" key="8">
    <source>
        <dbReference type="SAM" id="MobiDB-lite"/>
    </source>
</evidence>
<comment type="caution">
    <text evidence="9">The sequence shown here is derived from an EMBL/GenBank/DDBJ whole genome shotgun (WGS) entry which is preliminary data.</text>
</comment>
<dbReference type="Pfam" id="PF07847">
    <property type="entry name" value="PCO_ADO"/>
    <property type="match status" value="1"/>
</dbReference>
<dbReference type="GO" id="GO:0070483">
    <property type="term" value="P:detection of hypoxia"/>
    <property type="evidence" value="ECO:0007669"/>
    <property type="project" value="UniProtKB-ARBA"/>
</dbReference>
<dbReference type="Proteomes" id="UP001552299">
    <property type="component" value="Unassembled WGS sequence"/>
</dbReference>
<evidence type="ECO:0000313" key="9">
    <source>
        <dbReference type="EMBL" id="KAL0910263.1"/>
    </source>
</evidence>
<keyword evidence="6" id="KW-0408">Iron</keyword>
<dbReference type="CDD" id="cd20289">
    <property type="entry name" value="cupin_ADO"/>
    <property type="match status" value="1"/>
</dbReference>
<keyword evidence="10" id="KW-1185">Reference proteome</keyword>
<dbReference type="SUPFAM" id="SSF51182">
    <property type="entry name" value="RmlC-like cupins"/>
    <property type="match status" value="1"/>
</dbReference>
<evidence type="ECO:0000256" key="7">
    <source>
        <dbReference type="ARBA" id="ARBA00024284"/>
    </source>
</evidence>
<feature type="compositionally biased region" description="Basic and acidic residues" evidence="8">
    <location>
        <begin position="27"/>
        <end position="41"/>
    </location>
</feature>
<evidence type="ECO:0000313" key="10">
    <source>
        <dbReference type="Proteomes" id="UP001552299"/>
    </source>
</evidence>
<dbReference type="EC" id="1.13.11.20" evidence="3"/>
<sequence>MHQNSPSSPFASSGSSFSYALTSSQIRAKEAGRKHREEGSLHIKTSSHTTTPPKNESLNIREAYERSVGGLTPLAQQGPWKQAAMAKGSTMQTLYELCKKTLTPSSVSPSSQSIRKLCSLMDSISPADVGLKEDALDDDRGHGFFESNPFKSLTRAAQWAQPITYLHIYECDSFTIGIFCLPTASVIPLHDHPGMTVLSKILYGSIHVKAYDWVEPSCMTNSGKPSKISVKLAKYQADTVLTAPCPTRVLYPKTGGNLHCFTAITSVAVLDVLAPPYSEVAGRRCTYYHDYPYSTFSTVKELEMDEREEDYSWLEAIDAPDDFYMRSGNYSGPPVKKELCFPGFCTIA</sequence>
<dbReference type="EMBL" id="JANQDX010000016">
    <property type="protein sequence ID" value="KAL0910263.1"/>
    <property type="molecule type" value="Genomic_DNA"/>
</dbReference>
<evidence type="ECO:0000256" key="1">
    <source>
        <dbReference type="ARBA" id="ARBA00001954"/>
    </source>
</evidence>
<comment type="catalytic activity">
    <reaction evidence="7">
        <text>L-cysteine + O2 = 3-sulfino-L-alanine + H(+)</text>
        <dbReference type="Rhea" id="RHEA:20441"/>
        <dbReference type="ChEBI" id="CHEBI:15378"/>
        <dbReference type="ChEBI" id="CHEBI:15379"/>
        <dbReference type="ChEBI" id="CHEBI:35235"/>
        <dbReference type="ChEBI" id="CHEBI:61085"/>
        <dbReference type="EC" id="1.13.11.20"/>
    </reaction>
    <physiologicalReaction direction="left-to-right" evidence="7">
        <dbReference type="Rhea" id="RHEA:20442"/>
    </physiologicalReaction>
</comment>
<evidence type="ECO:0000256" key="2">
    <source>
        <dbReference type="ARBA" id="ARBA00006622"/>
    </source>
</evidence>
<evidence type="ECO:0000256" key="4">
    <source>
        <dbReference type="ARBA" id="ARBA00022723"/>
    </source>
</evidence>
<dbReference type="Gene3D" id="2.60.120.10">
    <property type="entry name" value="Jelly Rolls"/>
    <property type="match status" value="1"/>
</dbReference>
<name>A0ABD0UC37_DENTH</name>
<evidence type="ECO:0000256" key="3">
    <source>
        <dbReference type="ARBA" id="ARBA00013133"/>
    </source>
</evidence>
<dbReference type="GO" id="GO:0017172">
    <property type="term" value="F:cysteine dioxygenase activity"/>
    <property type="evidence" value="ECO:0007669"/>
    <property type="project" value="UniProtKB-EC"/>
</dbReference>